<dbReference type="GO" id="GO:0005739">
    <property type="term" value="C:mitochondrion"/>
    <property type="evidence" value="ECO:0007669"/>
    <property type="project" value="TreeGrafter"/>
</dbReference>
<evidence type="ECO:0000256" key="1">
    <source>
        <dbReference type="ARBA" id="ARBA00008645"/>
    </source>
</evidence>
<keyword evidence="5" id="KW-1185">Reference proteome</keyword>
<comment type="caution">
    <text evidence="4">The sequence shown here is derived from an EMBL/GenBank/DDBJ whole genome shotgun (WGS) entry which is preliminary data.</text>
</comment>
<dbReference type="Proteomes" id="UP000238350">
    <property type="component" value="Unassembled WGS sequence"/>
</dbReference>
<dbReference type="InterPro" id="IPR029058">
    <property type="entry name" value="AB_hydrolase_fold"/>
</dbReference>
<feature type="domain" description="AB hydrolase-1" evidence="3">
    <location>
        <begin position="43"/>
        <end position="276"/>
    </location>
</feature>
<evidence type="ECO:0000313" key="5">
    <source>
        <dbReference type="Proteomes" id="UP000238350"/>
    </source>
</evidence>
<evidence type="ECO:0000313" key="4">
    <source>
        <dbReference type="EMBL" id="PRT56545.1"/>
    </source>
</evidence>
<organism evidence="4 5">
    <name type="scientific">Wickerhamiella sorbophila</name>
    <dbReference type="NCBI Taxonomy" id="45607"/>
    <lineage>
        <taxon>Eukaryota</taxon>
        <taxon>Fungi</taxon>
        <taxon>Dikarya</taxon>
        <taxon>Ascomycota</taxon>
        <taxon>Saccharomycotina</taxon>
        <taxon>Dipodascomycetes</taxon>
        <taxon>Dipodascales</taxon>
        <taxon>Trichomonascaceae</taxon>
        <taxon>Wickerhamiella</taxon>
    </lineage>
</organism>
<name>A0A2T0FNJ2_9ASCO</name>
<dbReference type="Pfam" id="PF00561">
    <property type="entry name" value="Abhydrolase_1"/>
    <property type="match status" value="1"/>
</dbReference>
<keyword evidence="2 4" id="KW-0378">Hydrolase</keyword>
<protein>
    <submittedName>
        <fullName evidence="4">Abhydrolase domain-containing protein C22H12.03</fullName>
    </submittedName>
</protein>
<dbReference type="InterPro" id="IPR000073">
    <property type="entry name" value="AB_hydrolase_1"/>
</dbReference>
<dbReference type="PRINTS" id="PR00111">
    <property type="entry name" value="ABHYDROLASE"/>
</dbReference>
<accession>A0A2T0FNJ2</accession>
<reference evidence="4 5" key="1">
    <citation type="submission" date="2017-04" db="EMBL/GenBank/DDBJ databases">
        <title>Genome sequencing of [Candida] sorbophila.</title>
        <authorList>
            <person name="Ahn J.O."/>
        </authorList>
    </citation>
    <scope>NUCLEOTIDE SEQUENCE [LARGE SCALE GENOMIC DNA]</scope>
    <source>
        <strain evidence="4 5">DS02</strain>
    </source>
</reference>
<evidence type="ECO:0000259" key="3">
    <source>
        <dbReference type="Pfam" id="PF00561"/>
    </source>
</evidence>
<dbReference type="RefSeq" id="XP_024666490.1">
    <property type="nucleotide sequence ID" value="XM_024810722.1"/>
</dbReference>
<dbReference type="GO" id="GO:0052689">
    <property type="term" value="F:carboxylic ester hydrolase activity"/>
    <property type="evidence" value="ECO:0007669"/>
    <property type="project" value="TreeGrafter"/>
</dbReference>
<dbReference type="AlphaFoldDB" id="A0A2T0FNJ2"/>
<gene>
    <name evidence="4" type="ORF">B9G98_04165</name>
</gene>
<comment type="similarity">
    <text evidence="1">Belongs to the AB hydrolase superfamily.</text>
</comment>
<dbReference type="GeneID" id="36517913"/>
<dbReference type="EMBL" id="NDIQ01000022">
    <property type="protein sequence ID" value="PRT56545.1"/>
    <property type="molecule type" value="Genomic_DNA"/>
</dbReference>
<dbReference type="STRING" id="45607.A0A2T0FNJ2"/>
<evidence type="ECO:0000256" key="2">
    <source>
        <dbReference type="ARBA" id="ARBA00022801"/>
    </source>
</evidence>
<dbReference type="PANTHER" id="PTHR46118">
    <property type="entry name" value="PROTEIN ABHD11"/>
    <property type="match status" value="1"/>
</dbReference>
<dbReference type="PANTHER" id="PTHR46118:SF4">
    <property type="entry name" value="PROTEIN ABHD11"/>
    <property type="match status" value="1"/>
</dbReference>
<proteinExistence type="inferred from homology"/>
<dbReference type="OrthoDB" id="8119704at2759"/>
<sequence length="291" mass="32357">MLRTGSTRISSVLPGLRLYSTHIETVPLAYDLWEPRGETMGAPIVFLHGLFGTKTNNRSVSRVLARELNCKVYCPDMRNHGESPHVKVHTYDAMAADVTRFIADLDIHRPILIGHSMGARAAMAVALKEPNLVSKLVPVDNSPLSTALGSEFPRYVQGMQAVDRARPHSQKEAAEIMAKYAPELPIQQFLLANFKKNDDGEYASQIPLDILGKSLGYVSEFDYLPGKYRYSGPTLLIRGTKSRFVPDEALPLMGDLFPRFTVVDIEAGHWVISENPKGFLDATLRFLDDSD</sequence>
<dbReference type="SUPFAM" id="SSF53474">
    <property type="entry name" value="alpha/beta-Hydrolases"/>
    <property type="match status" value="1"/>
</dbReference>
<dbReference type="Gene3D" id="3.40.50.1820">
    <property type="entry name" value="alpha/beta hydrolase"/>
    <property type="match status" value="1"/>
</dbReference>